<dbReference type="SUPFAM" id="SSF55785">
    <property type="entry name" value="PYP-like sensor domain (PAS domain)"/>
    <property type="match status" value="1"/>
</dbReference>
<dbReference type="SUPFAM" id="SSF52091">
    <property type="entry name" value="SpoIIaa-like"/>
    <property type="match status" value="1"/>
</dbReference>
<keyword evidence="1" id="KW-0378">Hydrolase</keyword>
<keyword evidence="7" id="KW-1185">Reference proteome</keyword>
<dbReference type="InterPro" id="IPR013656">
    <property type="entry name" value="PAS_4"/>
</dbReference>
<dbReference type="Gene3D" id="3.30.565.10">
    <property type="entry name" value="Histidine kinase-like ATPase, C-terminal domain"/>
    <property type="match status" value="1"/>
</dbReference>
<dbReference type="InterPro" id="IPR052016">
    <property type="entry name" value="Bact_Sigma-Reg"/>
</dbReference>
<proteinExistence type="predicted"/>
<dbReference type="Pfam" id="PF07228">
    <property type="entry name" value="SpoIIE"/>
    <property type="match status" value="1"/>
</dbReference>
<dbReference type="PROSITE" id="PS51746">
    <property type="entry name" value="PPM_2"/>
    <property type="match status" value="1"/>
</dbReference>
<dbReference type="InterPro" id="IPR003594">
    <property type="entry name" value="HATPase_dom"/>
</dbReference>
<dbReference type="CDD" id="cd07043">
    <property type="entry name" value="STAS_anti-anti-sigma_factors"/>
    <property type="match status" value="1"/>
</dbReference>
<dbReference type="EMBL" id="CP006272">
    <property type="protein sequence ID" value="AGZ42214.1"/>
    <property type="molecule type" value="Genomic_DNA"/>
</dbReference>
<name>U5VZB1_9ACTN</name>
<sequence length="655" mass="69306">MGDEQDVVTSAAEQMPFIVILCEGPDLRLAWINDATRALIPDRDAVGRTLAEVFADLSGQQWIDMYSTVYRTGEAIAGAEWRAHLTNPDGSIHEIYSNFSISPWRDARGEIRGVIGAGFDVTEIVTARITAERETAQLQERYEQTRDVVTALQRELLPRGLPVLPGLQVAATYLLADTHRSAGGDWFDAVVRPDGTVALVVGDVVGHGVTASGAMGQLRAVLQDRLDSGADLVEALTAADRFARRLPAARATTVCVAVLDPADGSLEYCTAGHPPPLVVSDTGGTRYLRSTGGGPLGTGDVGEFPVRSDRLEVGDLLLLYSDGILERPGRDPAASIEDLARVAASAATGRALHAPDATAADRVCTQTVELLVRATGHDDDITLLAAQRVTPSADLDLVLPAELTSLRASRIALADWLAGVGATDDDIFVLQHALGELTTNAIEHAFGGELGHAAVEVCVTLTPEGQISARVTDHGTWREPARQTLRGRGLALTAQLVTRLTVVPGEHGTVATVLHTLTRPARTPELTDGRPPHIALGEPLRLEDVPGSGDAAVRVEGPVDATTAAHLQQDLLQRTRGGHLPLSVDLTGVTHLASAGVAALHYVADRHRREGTELDLHARRGSVAQHVLELVALPHRVDQAAGHTVPGAGSAAEIK</sequence>
<evidence type="ECO:0000256" key="1">
    <source>
        <dbReference type="ARBA" id="ARBA00022801"/>
    </source>
</evidence>
<dbReference type="KEGG" id="afs:AFR_19710"/>
<dbReference type="Gene3D" id="3.60.40.10">
    <property type="entry name" value="PPM-type phosphatase domain"/>
    <property type="match status" value="1"/>
</dbReference>
<evidence type="ECO:0000313" key="7">
    <source>
        <dbReference type="Proteomes" id="UP000017746"/>
    </source>
</evidence>
<dbReference type="PANTHER" id="PTHR43156:SF2">
    <property type="entry name" value="STAGE II SPORULATION PROTEIN E"/>
    <property type="match status" value="1"/>
</dbReference>
<dbReference type="InterPro" id="IPR001932">
    <property type="entry name" value="PPM-type_phosphatase-like_dom"/>
</dbReference>
<organism evidence="6 7">
    <name type="scientific">Actinoplanes friuliensis DSM 7358</name>
    <dbReference type="NCBI Taxonomy" id="1246995"/>
    <lineage>
        <taxon>Bacteria</taxon>
        <taxon>Bacillati</taxon>
        <taxon>Actinomycetota</taxon>
        <taxon>Actinomycetes</taxon>
        <taxon>Micromonosporales</taxon>
        <taxon>Micromonosporaceae</taxon>
        <taxon>Actinoplanes</taxon>
    </lineage>
</organism>
<dbReference type="RefSeq" id="WP_023362586.1">
    <property type="nucleotide sequence ID" value="NC_022657.1"/>
</dbReference>
<gene>
    <name evidence="6" type="ORF">AFR_19710</name>
</gene>
<dbReference type="STRING" id="1246995.AFR_19710"/>
<dbReference type="PATRIC" id="fig|1246995.3.peg.3999"/>
<feature type="coiled-coil region" evidence="2">
    <location>
        <begin position="128"/>
        <end position="155"/>
    </location>
</feature>
<evidence type="ECO:0000313" key="6">
    <source>
        <dbReference type="EMBL" id="AGZ42214.1"/>
    </source>
</evidence>
<evidence type="ECO:0000259" key="3">
    <source>
        <dbReference type="PROSITE" id="PS50113"/>
    </source>
</evidence>
<feature type="domain" description="PPM-type phosphatase" evidence="5">
    <location>
        <begin position="168"/>
        <end position="388"/>
    </location>
</feature>
<dbReference type="CDD" id="cd16936">
    <property type="entry name" value="HATPase_RsbW-like"/>
    <property type="match status" value="1"/>
</dbReference>
<dbReference type="PROSITE" id="PS50801">
    <property type="entry name" value="STAS"/>
    <property type="match status" value="1"/>
</dbReference>
<feature type="domain" description="STAS" evidence="4">
    <location>
        <begin position="553"/>
        <end position="616"/>
    </location>
</feature>
<keyword evidence="2" id="KW-0175">Coiled coil</keyword>
<protein>
    <submittedName>
        <fullName evidence="6">Regulator of sigma subunit, anti-anti-sigma factor RsbU</fullName>
    </submittedName>
</protein>
<evidence type="ECO:0000259" key="5">
    <source>
        <dbReference type="PROSITE" id="PS51746"/>
    </source>
</evidence>
<dbReference type="Pfam" id="PF13581">
    <property type="entry name" value="HATPase_c_2"/>
    <property type="match status" value="1"/>
</dbReference>
<dbReference type="InterPro" id="IPR036890">
    <property type="entry name" value="HATPase_C_sf"/>
</dbReference>
<evidence type="ECO:0000256" key="2">
    <source>
        <dbReference type="SAM" id="Coils"/>
    </source>
</evidence>
<dbReference type="InterPro" id="IPR002645">
    <property type="entry name" value="STAS_dom"/>
</dbReference>
<evidence type="ECO:0000259" key="4">
    <source>
        <dbReference type="PROSITE" id="PS50801"/>
    </source>
</evidence>
<dbReference type="eggNOG" id="COG1366">
    <property type="taxonomic scope" value="Bacteria"/>
</dbReference>
<feature type="domain" description="PAC" evidence="3">
    <location>
        <begin position="79"/>
        <end position="133"/>
    </location>
</feature>
<dbReference type="InterPro" id="IPR035965">
    <property type="entry name" value="PAS-like_dom_sf"/>
</dbReference>
<dbReference type="SUPFAM" id="SSF55874">
    <property type="entry name" value="ATPase domain of HSP90 chaperone/DNA topoisomerase II/histidine kinase"/>
    <property type="match status" value="1"/>
</dbReference>
<dbReference type="Pfam" id="PF08448">
    <property type="entry name" value="PAS_4"/>
    <property type="match status" value="1"/>
</dbReference>
<dbReference type="InterPro" id="IPR000700">
    <property type="entry name" value="PAS-assoc_C"/>
</dbReference>
<dbReference type="InterPro" id="IPR036457">
    <property type="entry name" value="PPM-type-like_dom_sf"/>
</dbReference>
<dbReference type="HOGENOM" id="CLU_030485_0_0_11"/>
<accession>U5VZB1</accession>
<dbReference type="PROSITE" id="PS50113">
    <property type="entry name" value="PAC"/>
    <property type="match status" value="1"/>
</dbReference>
<dbReference type="Pfam" id="PF01740">
    <property type="entry name" value="STAS"/>
    <property type="match status" value="1"/>
</dbReference>
<reference evidence="6 7" key="1">
    <citation type="journal article" date="2014" name="J. Biotechnol.">
        <title>Complete genome sequence of the actinobacterium Actinoplanes friuliensis HAG 010964, producer of the lipopeptide antibiotic friulimycin.</title>
        <authorList>
            <person name="Ruckert C."/>
            <person name="Szczepanowski R."/>
            <person name="Albersmeier A."/>
            <person name="Goesmann A."/>
            <person name="Fischer N."/>
            <person name="Steinkamper A."/>
            <person name="Puhler A."/>
            <person name="Biener R."/>
            <person name="Schwartz D."/>
            <person name="Kalinowski J."/>
        </authorList>
    </citation>
    <scope>NUCLEOTIDE SEQUENCE [LARGE SCALE GENOMIC DNA]</scope>
    <source>
        <strain evidence="6 7">DSM 7358</strain>
    </source>
</reference>
<dbReference type="InterPro" id="IPR036513">
    <property type="entry name" value="STAS_dom_sf"/>
</dbReference>
<dbReference type="GO" id="GO:0016791">
    <property type="term" value="F:phosphatase activity"/>
    <property type="evidence" value="ECO:0007669"/>
    <property type="project" value="TreeGrafter"/>
</dbReference>
<dbReference type="eggNOG" id="COG2172">
    <property type="taxonomic scope" value="Bacteria"/>
</dbReference>
<dbReference type="PANTHER" id="PTHR43156">
    <property type="entry name" value="STAGE II SPORULATION PROTEIN E-RELATED"/>
    <property type="match status" value="1"/>
</dbReference>
<dbReference type="eggNOG" id="COG2208">
    <property type="taxonomic scope" value="Bacteria"/>
</dbReference>
<dbReference type="Gene3D" id="3.30.450.20">
    <property type="entry name" value="PAS domain"/>
    <property type="match status" value="1"/>
</dbReference>
<dbReference type="SUPFAM" id="SSF81606">
    <property type="entry name" value="PP2C-like"/>
    <property type="match status" value="1"/>
</dbReference>
<dbReference type="Proteomes" id="UP000017746">
    <property type="component" value="Chromosome"/>
</dbReference>
<dbReference type="Gene3D" id="3.30.750.24">
    <property type="entry name" value="STAS domain"/>
    <property type="match status" value="1"/>
</dbReference>
<dbReference type="AlphaFoldDB" id="U5VZB1"/>
<dbReference type="SMART" id="SM00331">
    <property type="entry name" value="PP2C_SIG"/>
    <property type="match status" value="1"/>
</dbReference>